<sequence length="129" mass="13588">MNATVDQLASQSDIGEITAKAIIDYFSVEKNKKVISRLLQAGVNTEFIPTDKSDSLSGFVFVLTGTLPTLTRDEAGAMITENGGKVSSSVSKKTSYVVAGVDAGSKLSKARELGVKVIDEDGLKALIGY</sequence>
<protein>
    <submittedName>
        <fullName evidence="2">DNA ligase</fullName>
        <ecNumber evidence="2">6.5.1.2</ecNumber>
    </submittedName>
</protein>
<keyword evidence="2" id="KW-0436">Ligase</keyword>
<proteinExistence type="predicted"/>
<accession>A0A645AX60</accession>
<comment type="caution">
    <text evidence="2">The sequence shown here is derived from an EMBL/GenBank/DDBJ whole genome shotgun (WGS) entry which is preliminary data.</text>
</comment>
<dbReference type="AlphaFoldDB" id="A0A645AX60"/>
<dbReference type="Gene3D" id="1.10.150.20">
    <property type="entry name" value="5' to 3' exonuclease, C-terminal subdomain"/>
    <property type="match status" value="1"/>
</dbReference>
<dbReference type="SMART" id="SM00292">
    <property type="entry name" value="BRCT"/>
    <property type="match status" value="1"/>
</dbReference>
<gene>
    <name evidence="2" type="primary">ligA_36</name>
    <name evidence="2" type="ORF">SDC9_103708</name>
</gene>
<feature type="domain" description="BRCT" evidence="1">
    <location>
        <begin position="51"/>
        <end position="129"/>
    </location>
</feature>
<dbReference type="SUPFAM" id="SSF52113">
    <property type="entry name" value="BRCT domain"/>
    <property type="match status" value="1"/>
</dbReference>
<evidence type="ECO:0000259" key="1">
    <source>
        <dbReference type="PROSITE" id="PS50172"/>
    </source>
</evidence>
<organism evidence="2">
    <name type="scientific">bioreactor metagenome</name>
    <dbReference type="NCBI Taxonomy" id="1076179"/>
    <lineage>
        <taxon>unclassified sequences</taxon>
        <taxon>metagenomes</taxon>
        <taxon>ecological metagenomes</taxon>
    </lineage>
</organism>
<reference evidence="2" key="1">
    <citation type="submission" date="2019-08" db="EMBL/GenBank/DDBJ databases">
        <authorList>
            <person name="Kucharzyk K."/>
            <person name="Murdoch R.W."/>
            <person name="Higgins S."/>
            <person name="Loffler F."/>
        </authorList>
    </citation>
    <scope>NUCLEOTIDE SEQUENCE</scope>
</reference>
<dbReference type="Pfam" id="PF00533">
    <property type="entry name" value="BRCT"/>
    <property type="match status" value="1"/>
</dbReference>
<dbReference type="EC" id="6.5.1.2" evidence="2"/>
<dbReference type="Gene3D" id="3.40.50.10190">
    <property type="entry name" value="BRCT domain"/>
    <property type="match status" value="1"/>
</dbReference>
<dbReference type="InterPro" id="IPR036420">
    <property type="entry name" value="BRCT_dom_sf"/>
</dbReference>
<dbReference type="InterPro" id="IPR010994">
    <property type="entry name" value="RuvA_2-like"/>
</dbReference>
<dbReference type="EMBL" id="VSSQ01015987">
    <property type="protein sequence ID" value="MPM56891.1"/>
    <property type="molecule type" value="Genomic_DNA"/>
</dbReference>
<evidence type="ECO:0000313" key="2">
    <source>
        <dbReference type="EMBL" id="MPM56891.1"/>
    </source>
</evidence>
<name>A0A645AX60_9ZZZZ</name>
<dbReference type="SUPFAM" id="SSF47781">
    <property type="entry name" value="RuvA domain 2-like"/>
    <property type="match status" value="1"/>
</dbReference>
<dbReference type="PROSITE" id="PS50172">
    <property type="entry name" value="BRCT"/>
    <property type="match status" value="1"/>
</dbReference>
<dbReference type="InterPro" id="IPR001357">
    <property type="entry name" value="BRCT_dom"/>
</dbReference>
<dbReference type="GO" id="GO:0003911">
    <property type="term" value="F:DNA ligase (NAD+) activity"/>
    <property type="evidence" value="ECO:0007669"/>
    <property type="project" value="UniProtKB-EC"/>
</dbReference>